<feature type="signal peptide" evidence="3">
    <location>
        <begin position="1"/>
        <end position="31"/>
    </location>
</feature>
<keyword evidence="1" id="KW-0677">Repeat</keyword>
<dbReference type="Proteomes" id="UP000693946">
    <property type="component" value="Linkage Group LG5"/>
</dbReference>
<feature type="transmembrane region" description="Helical" evidence="2">
    <location>
        <begin position="534"/>
        <end position="556"/>
    </location>
</feature>
<evidence type="ECO:0000256" key="1">
    <source>
        <dbReference type="ARBA" id="ARBA00022737"/>
    </source>
</evidence>
<keyword evidence="2" id="KW-0812">Transmembrane</keyword>
<keyword evidence="2" id="KW-0472">Membrane</keyword>
<dbReference type="PANTHER" id="PTHR46708:SF2">
    <property type="entry name" value="FIBRONECTIN TYPE-III DOMAIN-CONTAINING PROTEIN"/>
    <property type="match status" value="1"/>
</dbReference>
<dbReference type="SMART" id="SM00060">
    <property type="entry name" value="FN3"/>
    <property type="match status" value="4"/>
</dbReference>
<name>A0AAV6QCF7_SOLSE</name>
<keyword evidence="6" id="KW-1185">Reference proteome</keyword>
<feature type="chain" id="PRO_5043462214" evidence="3">
    <location>
        <begin position="32"/>
        <end position="778"/>
    </location>
</feature>
<proteinExistence type="predicted"/>
<dbReference type="PANTHER" id="PTHR46708">
    <property type="entry name" value="TENASCIN"/>
    <property type="match status" value="1"/>
</dbReference>
<feature type="domain" description="Fibronectin type-III" evidence="4">
    <location>
        <begin position="153"/>
        <end position="246"/>
    </location>
</feature>
<reference evidence="5 6" key="1">
    <citation type="journal article" date="2021" name="Sci. Rep.">
        <title>Chromosome anchoring in Senegalese sole (Solea senegalensis) reveals sex-associated markers and genome rearrangements in flatfish.</title>
        <authorList>
            <person name="Guerrero-Cozar I."/>
            <person name="Gomez-Garrido J."/>
            <person name="Berbel C."/>
            <person name="Martinez-Blanch J.F."/>
            <person name="Alioto T."/>
            <person name="Claros M.G."/>
            <person name="Gagnaire P.A."/>
            <person name="Manchado M."/>
        </authorList>
    </citation>
    <scope>NUCLEOTIDE SEQUENCE [LARGE SCALE GENOMIC DNA]</scope>
    <source>
        <strain evidence="5">Sse05_10M</strain>
    </source>
</reference>
<protein>
    <submittedName>
        <fullName evidence="5">Interleukin-6 receptor subunit beta-like</fullName>
    </submittedName>
</protein>
<evidence type="ECO:0000313" key="5">
    <source>
        <dbReference type="EMBL" id="KAG7488940.1"/>
    </source>
</evidence>
<dbReference type="InterPro" id="IPR003961">
    <property type="entry name" value="FN3_dom"/>
</dbReference>
<organism evidence="5 6">
    <name type="scientific">Solea senegalensis</name>
    <name type="common">Senegalese sole</name>
    <dbReference type="NCBI Taxonomy" id="28829"/>
    <lineage>
        <taxon>Eukaryota</taxon>
        <taxon>Metazoa</taxon>
        <taxon>Chordata</taxon>
        <taxon>Craniata</taxon>
        <taxon>Vertebrata</taxon>
        <taxon>Euteleostomi</taxon>
        <taxon>Actinopterygii</taxon>
        <taxon>Neopterygii</taxon>
        <taxon>Teleostei</taxon>
        <taxon>Neoteleostei</taxon>
        <taxon>Acanthomorphata</taxon>
        <taxon>Carangaria</taxon>
        <taxon>Pleuronectiformes</taxon>
        <taxon>Pleuronectoidei</taxon>
        <taxon>Soleidae</taxon>
        <taxon>Solea</taxon>
    </lineage>
</organism>
<dbReference type="CDD" id="cd00063">
    <property type="entry name" value="FN3"/>
    <property type="match status" value="2"/>
</dbReference>
<evidence type="ECO:0000313" key="6">
    <source>
        <dbReference type="Proteomes" id="UP000693946"/>
    </source>
</evidence>
<keyword evidence="2" id="KW-1133">Transmembrane helix</keyword>
<accession>A0AAV6QCF7</accession>
<evidence type="ECO:0000256" key="3">
    <source>
        <dbReference type="SAM" id="SignalP"/>
    </source>
</evidence>
<evidence type="ECO:0000259" key="4">
    <source>
        <dbReference type="PROSITE" id="PS50853"/>
    </source>
</evidence>
<comment type="caution">
    <text evidence="5">The sequence shown here is derived from an EMBL/GenBank/DDBJ whole genome shotgun (WGS) entry which is preliminary data.</text>
</comment>
<feature type="domain" description="Fibronectin type-III" evidence="4">
    <location>
        <begin position="442"/>
        <end position="532"/>
    </location>
</feature>
<dbReference type="Pfam" id="PF00041">
    <property type="entry name" value="fn3"/>
    <property type="match status" value="1"/>
</dbReference>
<keyword evidence="5" id="KW-0675">Receptor</keyword>
<sequence length="778" mass="87853">MSCSQLKMHVVTWLMMLLLLLMMMNLSGVFPYEVMVKSADLTNCKDDETVCVSDVRDCGRPPSASVQTQTLNMSCYYQISQSSMTCELSLDSYAFTEPDISLIFNSKYKVIYCPGLFFPVAVLNITARVRERYMKGTDIRSQPHTVSLYDAVKPSQPVLSVLNSTDDSVVVFWRSADYSSCRLRYRVNSSHVWSKPPDFVPVCQDQKLVYTIKDLLPFTIYTAAVACRGGTWSDWSRDINVRTLERVPSTSPQVCYRVEKTHSGSVLLHLMWKDLNFYEAGGRVLGYQVTYEPMKKILNVTEVMALLVVEEGDCTVTVKAFNAAGYGPVAHLSVNTQRQKSLPSVTKLWISRFLPVDKGLLLQWKFPSTPSITNVIVLWHSELHPSTRHAHWATVDAYNTSLVLHDLDPEESYLISVFTVHQQQCGAPQSLPASLQQGALMEADRLKVAAVTKTSVTIKWAWQRKYRPNQVSRYRVMLTKTSHGQKKTRVVSLWPEEQQHTFTNLSPDTEYSLHLLADNDSTNIVSVRTEFDNVAVVVTAATLLLLVITVLILCILSRTVCKSYFFPVISSPRGSTSGQWLMDPNKHQQISSERNILDIKHFQVTEQSVFVVGPNLDQTLSSELQEDGLLQPLGHLFNKLESDYVSERQLNTAEKLQSYPPNRVVNRLLTSEEREVSISLLHQTHEDNKWLSQVNPQSSHQTTAPCVVHELLPDTDSPHVYQITCVAEYLVNSSFPENPDPKRESTQAKSNYMICEADYITNSWFSPETGVEGDGIAC</sequence>
<dbReference type="AlphaFoldDB" id="A0AAV6QCF7"/>
<gene>
    <name evidence="5" type="ORF">JOB18_001594</name>
</gene>
<evidence type="ECO:0000256" key="2">
    <source>
        <dbReference type="SAM" id="Phobius"/>
    </source>
</evidence>
<dbReference type="InterPro" id="IPR050991">
    <property type="entry name" value="ECM_Regulatory_Proteins"/>
</dbReference>
<dbReference type="EMBL" id="JAGKHQ010000017">
    <property type="protein sequence ID" value="KAG7488940.1"/>
    <property type="molecule type" value="Genomic_DNA"/>
</dbReference>
<dbReference type="PROSITE" id="PS50853">
    <property type="entry name" value="FN3"/>
    <property type="match status" value="2"/>
</dbReference>
<keyword evidence="3" id="KW-0732">Signal</keyword>